<sequence>MTIWAQNGTVGIRKPVPEPEGLPVSVVVAGFADTDTLLWGRRAYEDRRTVVRSNGDGVRRPRQGRRRCMMPVQTLRQQTADIQRQRSTCRRATSGVLAA</sequence>
<keyword evidence="3" id="KW-1185">Reference proteome</keyword>
<gene>
    <name evidence="2" type="ORF">Sfulv_25770</name>
</gene>
<accession>A0A7J0C7P3</accession>
<dbReference type="AlphaFoldDB" id="A0A7J0C7P3"/>
<organism evidence="2 3">
    <name type="scientific">Streptomyces fulvorobeus</name>
    <dbReference type="NCBI Taxonomy" id="284028"/>
    <lineage>
        <taxon>Bacteria</taxon>
        <taxon>Bacillati</taxon>
        <taxon>Actinomycetota</taxon>
        <taxon>Actinomycetes</taxon>
        <taxon>Kitasatosporales</taxon>
        <taxon>Streptomycetaceae</taxon>
        <taxon>Streptomyces</taxon>
    </lineage>
</organism>
<proteinExistence type="predicted"/>
<protein>
    <submittedName>
        <fullName evidence="2">Uncharacterized protein</fullName>
    </submittedName>
</protein>
<name>A0A7J0C7P3_9ACTN</name>
<evidence type="ECO:0000256" key="1">
    <source>
        <dbReference type="SAM" id="MobiDB-lite"/>
    </source>
</evidence>
<dbReference type="EMBL" id="BLWC01000001">
    <property type="protein sequence ID" value="GFM97766.1"/>
    <property type="molecule type" value="Genomic_DNA"/>
</dbReference>
<evidence type="ECO:0000313" key="3">
    <source>
        <dbReference type="Proteomes" id="UP000498980"/>
    </source>
</evidence>
<feature type="compositionally biased region" description="Polar residues" evidence="1">
    <location>
        <begin position="75"/>
        <end position="86"/>
    </location>
</feature>
<dbReference type="Proteomes" id="UP000498980">
    <property type="component" value="Unassembled WGS sequence"/>
</dbReference>
<comment type="caution">
    <text evidence="2">The sequence shown here is derived from an EMBL/GenBank/DDBJ whole genome shotgun (WGS) entry which is preliminary data.</text>
</comment>
<feature type="region of interest" description="Disordered" evidence="1">
    <location>
        <begin position="75"/>
        <end position="99"/>
    </location>
</feature>
<reference evidence="2 3" key="1">
    <citation type="submission" date="2020-05" db="EMBL/GenBank/DDBJ databases">
        <title>Whole genome shotgun sequence of Streptomyces fulvorobeus NBRC 15897.</title>
        <authorList>
            <person name="Komaki H."/>
            <person name="Tamura T."/>
        </authorList>
    </citation>
    <scope>NUCLEOTIDE SEQUENCE [LARGE SCALE GENOMIC DNA]</scope>
    <source>
        <strain evidence="2 3">NBRC 15897</strain>
    </source>
</reference>
<evidence type="ECO:0000313" key="2">
    <source>
        <dbReference type="EMBL" id="GFM97766.1"/>
    </source>
</evidence>